<keyword evidence="7" id="KW-1185">Reference proteome</keyword>
<dbReference type="Proteomes" id="UP000220752">
    <property type="component" value="Unassembled WGS sequence"/>
</dbReference>
<gene>
    <name evidence="6" type="ORF">CGS46_03985</name>
</gene>
<proteinExistence type="predicted"/>
<dbReference type="InterPro" id="IPR035472">
    <property type="entry name" value="RpiR-like_SIS"/>
</dbReference>
<dbReference type="EMBL" id="NMTQ01000020">
    <property type="protein sequence ID" value="PDX59138.1"/>
    <property type="molecule type" value="Genomic_DNA"/>
</dbReference>
<reference evidence="6 7" key="1">
    <citation type="journal article" date="2017" name="Front. Microbiol.">
        <title>New Insights into the Diversity of the Genus Faecalibacterium.</title>
        <authorList>
            <person name="Benevides L."/>
            <person name="Burman S."/>
            <person name="Martin R."/>
            <person name="Robert V."/>
            <person name="Thomas M."/>
            <person name="Miquel S."/>
            <person name="Chain F."/>
            <person name="Sokol H."/>
            <person name="Bermudez-Humaran L.G."/>
            <person name="Morrison M."/>
            <person name="Langella P."/>
            <person name="Azevedo V.A."/>
            <person name="Chatel J.M."/>
            <person name="Soares S."/>
        </authorList>
    </citation>
    <scope>NUCLEOTIDE SEQUENCE [LARGE SCALE GENOMIC DNA]</scope>
    <source>
        <strain evidence="7">CNCM I-4540</strain>
    </source>
</reference>
<dbReference type="PANTHER" id="PTHR30514:SF1">
    <property type="entry name" value="HTH-TYPE TRANSCRIPTIONAL REGULATOR HEXR-RELATED"/>
    <property type="match status" value="1"/>
</dbReference>
<evidence type="ECO:0000313" key="6">
    <source>
        <dbReference type="EMBL" id="PDX59138.1"/>
    </source>
</evidence>
<dbReference type="AlphaFoldDB" id="A0A2A6ZCS3"/>
<dbReference type="Gene3D" id="1.10.10.10">
    <property type="entry name" value="Winged helix-like DNA-binding domain superfamily/Winged helix DNA-binding domain"/>
    <property type="match status" value="1"/>
</dbReference>
<dbReference type="CDD" id="cd05013">
    <property type="entry name" value="SIS_RpiR"/>
    <property type="match status" value="1"/>
</dbReference>
<dbReference type="GO" id="GO:0003700">
    <property type="term" value="F:DNA-binding transcription factor activity"/>
    <property type="evidence" value="ECO:0007669"/>
    <property type="project" value="InterPro"/>
</dbReference>
<feature type="domain" description="HTH rpiR-type" evidence="4">
    <location>
        <begin position="1"/>
        <end position="77"/>
    </location>
</feature>
<dbReference type="GO" id="GO:1901135">
    <property type="term" value="P:carbohydrate derivative metabolic process"/>
    <property type="evidence" value="ECO:0007669"/>
    <property type="project" value="InterPro"/>
</dbReference>
<dbReference type="GO" id="GO:0003677">
    <property type="term" value="F:DNA binding"/>
    <property type="evidence" value="ECO:0007669"/>
    <property type="project" value="UniProtKB-KW"/>
</dbReference>
<evidence type="ECO:0000259" key="4">
    <source>
        <dbReference type="PROSITE" id="PS51071"/>
    </source>
</evidence>
<evidence type="ECO:0000256" key="1">
    <source>
        <dbReference type="ARBA" id="ARBA00023015"/>
    </source>
</evidence>
<evidence type="ECO:0008006" key="8">
    <source>
        <dbReference type="Google" id="ProtNLM"/>
    </source>
</evidence>
<evidence type="ECO:0000313" key="7">
    <source>
        <dbReference type="Proteomes" id="UP000220752"/>
    </source>
</evidence>
<evidence type="ECO:0000256" key="2">
    <source>
        <dbReference type="ARBA" id="ARBA00023125"/>
    </source>
</evidence>
<evidence type="ECO:0000259" key="5">
    <source>
        <dbReference type="PROSITE" id="PS51464"/>
    </source>
</evidence>
<dbReference type="Pfam" id="PF01380">
    <property type="entry name" value="SIS"/>
    <property type="match status" value="1"/>
</dbReference>
<name>A0A2A6ZCS3_9FIRM</name>
<dbReference type="InterPro" id="IPR046348">
    <property type="entry name" value="SIS_dom_sf"/>
</dbReference>
<dbReference type="GO" id="GO:0097367">
    <property type="term" value="F:carbohydrate derivative binding"/>
    <property type="evidence" value="ECO:0007669"/>
    <property type="project" value="InterPro"/>
</dbReference>
<feature type="domain" description="SIS" evidence="5">
    <location>
        <begin position="108"/>
        <end position="248"/>
    </location>
</feature>
<keyword evidence="3" id="KW-0804">Transcription</keyword>
<dbReference type="PANTHER" id="PTHR30514">
    <property type="entry name" value="GLUCOKINASE"/>
    <property type="match status" value="1"/>
</dbReference>
<dbReference type="InterPro" id="IPR009057">
    <property type="entry name" value="Homeodomain-like_sf"/>
</dbReference>
<protein>
    <recommendedName>
        <fullName evidence="8">MurR/RpiR family transcriptional regulator</fullName>
    </recommendedName>
</protein>
<evidence type="ECO:0000256" key="3">
    <source>
        <dbReference type="ARBA" id="ARBA00023163"/>
    </source>
</evidence>
<dbReference type="InterPro" id="IPR036388">
    <property type="entry name" value="WH-like_DNA-bd_sf"/>
</dbReference>
<keyword evidence="1" id="KW-0805">Transcription regulation</keyword>
<dbReference type="Pfam" id="PF01418">
    <property type="entry name" value="HTH_6"/>
    <property type="match status" value="1"/>
</dbReference>
<dbReference type="InterPro" id="IPR047640">
    <property type="entry name" value="RpiR-like"/>
</dbReference>
<dbReference type="PROSITE" id="PS51464">
    <property type="entry name" value="SIS"/>
    <property type="match status" value="1"/>
</dbReference>
<dbReference type="SUPFAM" id="SSF46689">
    <property type="entry name" value="Homeodomain-like"/>
    <property type="match status" value="1"/>
</dbReference>
<comment type="caution">
    <text evidence="6">The sequence shown here is derived from an EMBL/GenBank/DDBJ whole genome shotgun (WGS) entry which is preliminary data.</text>
</comment>
<dbReference type="SUPFAM" id="SSF53697">
    <property type="entry name" value="SIS domain"/>
    <property type="match status" value="1"/>
</dbReference>
<keyword evidence="2" id="KW-0238">DNA-binding</keyword>
<dbReference type="Gene3D" id="3.40.50.10490">
    <property type="entry name" value="Glucose-6-phosphate isomerase like protein, domain 1"/>
    <property type="match status" value="1"/>
</dbReference>
<organism evidence="6 7">
    <name type="scientific">Faecalibacterium langellae</name>
    <dbReference type="NCBI Taxonomy" id="3435293"/>
    <lineage>
        <taxon>Bacteria</taxon>
        <taxon>Bacillati</taxon>
        <taxon>Bacillota</taxon>
        <taxon>Clostridia</taxon>
        <taxon>Eubacteriales</taxon>
        <taxon>Oscillospiraceae</taxon>
        <taxon>Faecalibacterium</taxon>
    </lineage>
</organism>
<sequence length="255" mass="28663">MDFFTRIAEHTPQLNKNDNELLSYCIRNHTEIANLKVTELADRLFISPASVVRFCKKLGFSGYSDFKASLRMDLFEPEETPRKSHPTDFFRDIHKTIEMVSEETVERIVELIHCSRRIELYAVGSSRMPGSELAKRLQTIGKAAFCYDDSTLMNISARQLTSDDLVLALSISGETSLIIAAATVAKSRGAALVSFTNLGSNTLSGMADENLYVNATNFVCSGLQVRSRVQLLMLCEYLFFRYIETYGDEHQQSIG</sequence>
<accession>A0A2A6ZCS3</accession>
<dbReference type="InterPro" id="IPR001347">
    <property type="entry name" value="SIS_dom"/>
</dbReference>
<dbReference type="InterPro" id="IPR000281">
    <property type="entry name" value="HTH_RpiR"/>
</dbReference>
<dbReference type="PROSITE" id="PS51071">
    <property type="entry name" value="HTH_RPIR"/>
    <property type="match status" value="1"/>
</dbReference>